<feature type="domain" description="Glycosyltransferase 2-like" evidence="1">
    <location>
        <begin position="4"/>
        <end position="113"/>
    </location>
</feature>
<dbReference type="Pfam" id="PF00535">
    <property type="entry name" value="Glycos_transf_2"/>
    <property type="match status" value="1"/>
</dbReference>
<dbReference type="OrthoDB" id="396512at2"/>
<sequence>MKISIITPSYNQGQYIADAIESVAQQNYPHLEHIILDAQSTDNTLEVLKSYNHLPHLKWISEPDKGQSDAINKGFQMATGDIVAWLNTDDYYLPDTFTKVAHTFTQQPDASIVYSDTLLIDQNKQPLRTKQDHIFDYGVLLYYGCYIQSTTTFFKKSIIDSGHLLDISYKTCMDYEYFVRLAKLGYRFAYVPDVFAAFRWHDTNISVVYPQIRRQETVKIKHQYGYKLTSNQPLQTFLHDCTYFAYLAKRQLLKLTTPRRLHPA</sequence>
<dbReference type="AlphaFoldDB" id="A0A1E5QJQ1"/>
<protein>
    <recommendedName>
        <fullName evidence="1">Glycosyltransferase 2-like domain-containing protein</fullName>
    </recommendedName>
</protein>
<dbReference type="SUPFAM" id="SSF53448">
    <property type="entry name" value="Nucleotide-diphospho-sugar transferases"/>
    <property type="match status" value="1"/>
</dbReference>
<comment type="caution">
    <text evidence="2">The sequence shown here is derived from an EMBL/GenBank/DDBJ whole genome shotgun (WGS) entry which is preliminary data.</text>
</comment>
<dbReference type="STRING" id="1781255.BH720_13895"/>
<reference evidence="2" key="1">
    <citation type="submission" date="2016-09" db="EMBL/GenBank/DDBJ databases">
        <title>Draft genome of thermotolerant cyanobacterium Desertifilum sp. strain IPPAS B-1220.</title>
        <authorList>
            <person name="Sinetova M.A."/>
            <person name="Bolakhan K."/>
            <person name="Zayadan B.K."/>
            <person name="Mironov K.S."/>
            <person name="Ustinova V."/>
            <person name="Kupriyanova E.V."/>
            <person name="Sidorov R.A."/>
            <person name="Skrypnik A.N."/>
            <person name="Gogoleva N.E."/>
            <person name="Gogolev Y.V."/>
            <person name="Los D.A."/>
        </authorList>
    </citation>
    <scope>NUCLEOTIDE SEQUENCE [LARGE SCALE GENOMIC DNA]</scope>
    <source>
        <strain evidence="2">IPPAS B-1220</strain>
    </source>
</reference>
<dbReference type="EMBL" id="MJGC01000065">
    <property type="protein sequence ID" value="OEJ74563.1"/>
    <property type="molecule type" value="Genomic_DNA"/>
</dbReference>
<organism evidence="2">
    <name type="scientific">Desertifilum tharense IPPAS B-1220</name>
    <dbReference type="NCBI Taxonomy" id="1781255"/>
    <lineage>
        <taxon>Bacteria</taxon>
        <taxon>Bacillati</taxon>
        <taxon>Cyanobacteriota</taxon>
        <taxon>Cyanophyceae</taxon>
        <taxon>Desertifilales</taxon>
        <taxon>Desertifilaceae</taxon>
        <taxon>Desertifilum</taxon>
    </lineage>
</organism>
<evidence type="ECO:0000259" key="1">
    <source>
        <dbReference type="Pfam" id="PF00535"/>
    </source>
</evidence>
<name>A0A1E5QJQ1_9CYAN</name>
<dbReference type="PANTHER" id="PTHR22916">
    <property type="entry name" value="GLYCOSYLTRANSFERASE"/>
    <property type="match status" value="1"/>
</dbReference>
<dbReference type="InterPro" id="IPR029044">
    <property type="entry name" value="Nucleotide-diphossugar_trans"/>
</dbReference>
<accession>A0A1E5QJQ1</accession>
<dbReference type="CDD" id="cd06433">
    <property type="entry name" value="GT_2_WfgS_like"/>
    <property type="match status" value="1"/>
</dbReference>
<evidence type="ECO:0000313" key="2">
    <source>
        <dbReference type="EMBL" id="OEJ74563.1"/>
    </source>
</evidence>
<proteinExistence type="predicted"/>
<gene>
    <name evidence="2" type="ORF">BH720_13895</name>
</gene>
<dbReference type="Gene3D" id="3.90.550.10">
    <property type="entry name" value="Spore Coat Polysaccharide Biosynthesis Protein SpsA, Chain A"/>
    <property type="match status" value="1"/>
</dbReference>
<dbReference type="PANTHER" id="PTHR22916:SF65">
    <property type="entry name" value="SLR1065 PROTEIN"/>
    <property type="match status" value="1"/>
</dbReference>
<dbReference type="InterPro" id="IPR001173">
    <property type="entry name" value="Glyco_trans_2-like"/>
</dbReference>
<dbReference type="RefSeq" id="WP_069967815.1">
    <property type="nucleotide sequence ID" value="NZ_CM124774.1"/>
</dbReference>